<proteinExistence type="predicted"/>
<reference evidence="1" key="1">
    <citation type="submission" date="2020-08" db="EMBL/GenBank/DDBJ databases">
        <title>Multicomponent nature underlies the extraordinary mechanical properties of spider dragline silk.</title>
        <authorList>
            <person name="Kono N."/>
            <person name="Nakamura H."/>
            <person name="Mori M."/>
            <person name="Yoshida Y."/>
            <person name="Ohtoshi R."/>
            <person name="Malay A.D."/>
            <person name="Moran D.A.P."/>
            <person name="Tomita M."/>
            <person name="Numata K."/>
            <person name="Arakawa K."/>
        </authorList>
    </citation>
    <scope>NUCLEOTIDE SEQUENCE</scope>
</reference>
<evidence type="ECO:0000313" key="2">
    <source>
        <dbReference type="Proteomes" id="UP000886998"/>
    </source>
</evidence>
<organism evidence="1 2">
    <name type="scientific">Trichonephila inaurata madagascariensis</name>
    <dbReference type="NCBI Taxonomy" id="2747483"/>
    <lineage>
        <taxon>Eukaryota</taxon>
        <taxon>Metazoa</taxon>
        <taxon>Ecdysozoa</taxon>
        <taxon>Arthropoda</taxon>
        <taxon>Chelicerata</taxon>
        <taxon>Arachnida</taxon>
        <taxon>Araneae</taxon>
        <taxon>Araneomorphae</taxon>
        <taxon>Entelegynae</taxon>
        <taxon>Araneoidea</taxon>
        <taxon>Nephilidae</taxon>
        <taxon>Trichonephila</taxon>
        <taxon>Trichonephila inaurata</taxon>
    </lineage>
</organism>
<dbReference type="EMBL" id="BMAV01016047">
    <property type="protein sequence ID" value="GFY66442.1"/>
    <property type="molecule type" value="Genomic_DNA"/>
</dbReference>
<dbReference type="Proteomes" id="UP000886998">
    <property type="component" value="Unassembled WGS sequence"/>
</dbReference>
<dbReference type="AlphaFoldDB" id="A0A8X7CJF1"/>
<name>A0A8X7CJF1_9ARAC</name>
<accession>A0A8X7CJF1</accession>
<comment type="caution">
    <text evidence="1">The sequence shown here is derived from an EMBL/GenBank/DDBJ whole genome shotgun (WGS) entry which is preliminary data.</text>
</comment>
<sequence>MGGNLLKTEIRGAMKPMRKLLDLAKDCMQFITSHISELHCLTHVKKANNLVELFKTTASAISEIENCFEITVTVIKERVRALTDMYSATNLVE</sequence>
<evidence type="ECO:0000313" key="1">
    <source>
        <dbReference type="EMBL" id="GFY66442.1"/>
    </source>
</evidence>
<protein>
    <submittedName>
        <fullName evidence="1">Uncharacterized protein</fullName>
    </submittedName>
</protein>
<gene>
    <name evidence="1" type="ORF">TNIN_237921</name>
</gene>
<keyword evidence="2" id="KW-1185">Reference proteome</keyword>